<dbReference type="RefSeq" id="WP_380018458.1">
    <property type="nucleotide sequence ID" value="NZ_JBHSHD010000001.1"/>
</dbReference>
<evidence type="ECO:0000259" key="8">
    <source>
        <dbReference type="PROSITE" id="PS50110"/>
    </source>
</evidence>
<evidence type="ECO:0000256" key="3">
    <source>
        <dbReference type="ARBA" id="ARBA00023015"/>
    </source>
</evidence>
<keyword evidence="1 6" id="KW-0597">Phosphoprotein</keyword>
<dbReference type="PANTHER" id="PTHR48111">
    <property type="entry name" value="REGULATOR OF RPOS"/>
    <property type="match status" value="1"/>
</dbReference>
<reference evidence="11" key="1">
    <citation type="journal article" date="2019" name="Int. J. Syst. Evol. Microbiol.">
        <title>The Global Catalogue of Microorganisms (GCM) 10K type strain sequencing project: providing services to taxonomists for standard genome sequencing and annotation.</title>
        <authorList>
            <consortium name="The Broad Institute Genomics Platform"/>
            <consortium name="The Broad Institute Genome Sequencing Center for Infectious Disease"/>
            <person name="Wu L."/>
            <person name="Ma J."/>
        </authorList>
    </citation>
    <scope>NUCLEOTIDE SEQUENCE [LARGE SCALE GENOMIC DNA]</scope>
    <source>
        <strain evidence="11">CCUG 30340</strain>
    </source>
</reference>
<dbReference type="SUPFAM" id="SSF46894">
    <property type="entry name" value="C-terminal effector domain of the bipartite response regulators"/>
    <property type="match status" value="1"/>
</dbReference>
<keyword evidence="2" id="KW-0902">Two-component regulatory system</keyword>
<dbReference type="Gene3D" id="6.10.250.690">
    <property type="match status" value="1"/>
</dbReference>
<organism evidence="10 11">
    <name type="scientific">Dokdonella ginsengisoli</name>
    <dbReference type="NCBI Taxonomy" id="363846"/>
    <lineage>
        <taxon>Bacteria</taxon>
        <taxon>Pseudomonadati</taxon>
        <taxon>Pseudomonadota</taxon>
        <taxon>Gammaproteobacteria</taxon>
        <taxon>Lysobacterales</taxon>
        <taxon>Rhodanobacteraceae</taxon>
        <taxon>Dokdonella</taxon>
    </lineage>
</organism>
<dbReference type="CDD" id="cd00383">
    <property type="entry name" value="trans_reg_C"/>
    <property type="match status" value="1"/>
</dbReference>
<keyword evidence="11" id="KW-1185">Reference proteome</keyword>
<dbReference type="SMART" id="SM00862">
    <property type="entry name" value="Trans_reg_C"/>
    <property type="match status" value="1"/>
</dbReference>
<dbReference type="InterPro" id="IPR016032">
    <property type="entry name" value="Sig_transdc_resp-reg_C-effctor"/>
</dbReference>
<evidence type="ECO:0000256" key="1">
    <source>
        <dbReference type="ARBA" id="ARBA00022553"/>
    </source>
</evidence>
<dbReference type="SMART" id="SM00448">
    <property type="entry name" value="REC"/>
    <property type="match status" value="1"/>
</dbReference>
<evidence type="ECO:0000313" key="10">
    <source>
        <dbReference type="EMBL" id="MFC4818729.1"/>
    </source>
</evidence>
<evidence type="ECO:0000256" key="4">
    <source>
        <dbReference type="ARBA" id="ARBA00023125"/>
    </source>
</evidence>
<dbReference type="CDD" id="cd17574">
    <property type="entry name" value="REC_OmpR"/>
    <property type="match status" value="1"/>
</dbReference>
<evidence type="ECO:0000256" key="5">
    <source>
        <dbReference type="ARBA" id="ARBA00023163"/>
    </source>
</evidence>
<gene>
    <name evidence="10" type="ORF">ACFO6Q_00220</name>
</gene>
<evidence type="ECO:0000256" key="6">
    <source>
        <dbReference type="PROSITE-ProRule" id="PRU00169"/>
    </source>
</evidence>
<keyword evidence="4 7" id="KW-0238">DNA-binding</keyword>
<feature type="DNA-binding region" description="OmpR/PhoB-type" evidence="7">
    <location>
        <begin position="134"/>
        <end position="233"/>
    </location>
</feature>
<dbReference type="SUPFAM" id="SSF52172">
    <property type="entry name" value="CheY-like"/>
    <property type="match status" value="1"/>
</dbReference>
<evidence type="ECO:0000259" key="9">
    <source>
        <dbReference type="PROSITE" id="PS51755"/>
    </source>
</evidence>
<dbReference type="PROSITE" id="PS51755">
    <property type="entry name" value="OMPR_PHOB"/>
    <property type="match status" value="1"/>
</dbReference>
<dbReference type="EMBL" id="JBHSHD010000001">
    <property type="protein sequence ID" value="MFC4818729.1"/>
    <property type="molecule type" value="Genomic_DNA"/>
</dbReference>
<accession>A0ABV9QQ30</accession>
<dbReference type="PROSITE" id="PS50110">
    <property type="entry name" value="RESPONSE_REGULATORY"/>
    <property type="match status" value="1"/>
</dbReference>
<dbReference type="Gene3D" id="3.40.50.2300">
    <property type="match status" value="1"/>
</dbReference>
<evidence type="ECO:0000256" key="2">
    <source>
        <dbReference type="ARBA" id="ARBA00023012"/>
    </source>
</evidence>
<feature type="domain" description="Response regulatory" evidence="8">
    <location>
        <begin position="7"/>
        <end position="122"/>
    </location>
</feature>
<feature type="modified residue" description="4-aspartylphosphate" evidence="6">
    <location>
        <position position="56"/>
    </location>
</feature>
<dbReference type="Gene3D" id="1.10.10.10">
    <property type="entry name" value="Winged helix-like DNA-binding domain superfamily/Winged helix DNA-binding domain"/>
    <property type="match status" value="1"/>
</dbReference>
<keyword evidence="3" id="KW-0805">Transcription regulation</keyword>
<dbReference type="PANTHER" id="PTHR48111:SF1">
    <property type="entry name" value="TWO-COMPONENT RESPONSE REGULATOR ORR33"/>
    <property type="match status" value="1"/>
</dbReference>
<evidence type="ECO:0000313" key="11">
    <source>
        <dbReference type="Proteomes" id="UP001595886"/>
    </source>
</evidence>
<feature type="domain" description="OmpR/PhoB-type" evidence="9">
    <location>
        <begin position="134"/>
        <end position="233"/>
    </location>
</feature>
<comment type="caution">
    <text evidence="10">The sequence shown here is derived from an EMBL/GenBank/DDBJ whole genome shotgun (WGS) entry which is preliminary data.</text>
</comment>
<proteinExistence type="predicted"/>
<dbReference type="InterPro" id="IPR039420">
    <property type="entry name" value="WalR-like"/>
</dbReference>
<dbReference type="InterPro" id="IPR001789">
    <property type="entry name" value="Sig_transdc_resp-reg_receiver"/>
</dbReference>
<dbReference type="Pfam" id="PF00072">
    <property type="entry name" value="Response_reg"/>
    <property type="match status" value="1"/>
</dbReference>
<protein>
    <submittedName>
        <fullName evidence="10">Response regulator transcription factor</fullName>
    </submittedName>
</protein>
<dbReference type="InterPro" id="IPR001867">
    <property type="entry name" value="OmpR/PhoB-type_DNA-bd"/>
</dbReference>
<dbReference type="Pfam" id="PF00486">
    <property type="entry name" value="Trans_reg_C"/>
    <property type="match status" value="1"/>
</dbReference>
<name>A0ABV9QQ30_9GAMM</name>
<evidence type="ECO:0000256" key="7">
    <source>
        <dbReference type="PROSITE-ProRule" id="PRU01091"/>
    </source>
</evidence>
<dbReference type="Proteomes" id="UP001595886">
    <property type="component" value="Unassembled WGS sequence"/>
</dbReference>
<keyword evidence="5" id="KW-0804">Transcription</keyword>
<sequence>MNKLGVVVGLLEDDPDMAALVGQWLEESGYTVRLFRNATEFRRRQGTEAIDLLLLDWMLPDSTGIEVIGTIRSSANGKLPVVFLTARDAEDDIVRGLASGGDDYVIKPPKRRELLARLGAVLRRHGGDTDTGTSEVVELAPYLVDSKRRKVSIDGREIDLTQREFDLANFLFRRHGRIVSRDALLENVWNLSAAVSTRTVDTHVSRLRKKLDLNGENGWRLAAIYQHGYRLEQV</sequence>
<dbReference type="InterPro" id="IPR011006">
    <property type="entry name" value="CheY-like_superfamily"/>
</dbReference>
<dbReference type="InterPro" id="IPR036388">
    <property type="entry name" value="WH-like_DNA-bd_sf"/>
</dbReference>